<feature type="region of interest" description="Disordered" evidence="1">
    <location>
        <begin position="1"/>
        <end position="21"/>
    </location>
</feature>
<reference evidence="2 3" key="1">
    <citation type="journal article" date="2018" name="Mol. Biol. Evol.">
        <title>Broad Genomic Sampling Reveals a Smut Pathogenic Ancestry of the Fungal Clade Ustilaginomycotina.</title>
        <authorList>
            <person name="Kijpornyongpan T."/>
            <person name="Mondo S.J."/>
            <person name="Barry K."/>
            <person name="Sandor L."/>
            <person name="Lee J."/>
            <person name="Lipzen A."/>
            <person name="Pangilinan J."/>
            <person name="LaButti K."/>
            <person name="Hainaut M."/>
            <person name="Henrissat B."/>
            <person name="Grigoriev I.V."/>
            <person name="Spatafora J.W."/>
            <person name="Aime M.C."/>
        </authorList>
    </citation>
    <scope>NUCLEOTIDE SEQUENCE [LARGE SCALE GENOMIC DNA]</scope>
    <source>
        <strain evidence="2 3">MCA 5214</strain>
    </source>
</reference>
<dbReference type="Proteomes" id="UP000245884">
    <property type="component" value="Unassembled WGS sequence"/>
</dbReference>
<feature type="compositionally biased region" description="Low complexity" evidence="1">
    <location>
        <begin position="309"/>
        <end position="319"/>
    </location>
</feature>
<dbReference type="RefSeq" id="XP_025359351.1">
    <property type="nucleotide sequence ID" value="XM_025504832.1"/>
</dbReference>
<evidence type="ECO:0000313" key="2">
    <source>
        <dbReference type="EMBL" id="PWN24739.1"/>
    </source>
</evidence>
<dbReference type="GeneID" id="37026655"/>
<organism evidence="2 3">
    <name type="scientific">Jaminaea rosea</name>
    <dbReference type="NCBI Taxonomy" id="1569628"/>
    <lineage>
        <taxon>Eukaryota</taxon>
        <taxon>Fungi</taxon>
        <taxon>Dikarya</taxon>
        <taxon>Basidiomycota</taxon>
        <taxon>Ustilaginomycotina</taxon>
        <taxon>Exobasidiomycetes</taxon>
        <taxon>Microstromatales</taxon>
        <taxon>Microstromatales incertae sedis</taxon>
        <taxon>Jaminaea</taxon>
    </lineage>
</organism>
<evidence type="ECO:0000313" key="3">
    <source>
        <dbReference type="Proteomes" id="UP000245884"/>
    </source>
</evidence>
<name>A0A316UHQ6_9BASI</name>
<feature type="region of interest" description="Disordered" evidence="1">
    <location>
        <begin position="292"/>
        <end position="328"/>
    </location>
</feature>
<sequence length="328" mass="35722">MAPESSHTSAGSATTEPDIKEHAESDILKIGSSLDAGGDWAYTAVELEGDYLQEQPLWLDSTHIDQDLRPLRPLTLRFTAQAKSEGQICPSRVQTTIRDAIWDKVHRILPKVSTAHTLPDIVFHSDPHDEDPGVEYIDLIFECPNVLQGVMKGIAEIQIESFRGNAAGDFTQLCATGSLAGDIMQFDIEGLPVDTTDFSAVVEGLTSIASDIGSVTGIAKIMAYSKKWDKETYTGIIRGSIELNREGMLLPFVDLARSLPTHIDVGGVAYTLVYPGRGLHEEHKVAHVSQVLVKQDKQGATKKKRPRTSAKGESSSSTAAKKKSRKTK</sequence>
<proteinExistence type="predicted"/>
<protein>
    <submittedName>
        <fullName evidence="2">Uncharacterized protein</fullName>
    </submittedName>
</protein>
<dbReference type="EMBL" id="KZ819679">
    <property type="protein sequence ID" value="PWN24739.1"/>
    <property type="molecule type" value="Genomic_DNA"/>
</dbReference>
<accession>A0A316UHQ6</accession>
<gene>
    <name evidence="2" type="ORF">BDZ90DRAFT_228706</name>
</gene>
<keyword evidence="3" id="KW-1185">Reference proteome</keyword>
<dbReference type="AlphaFoldDB" id="A0A316UHQ6"/>
<evidence type="ECO:0000256" key="1">
    <source>
        <dbReference type="SAM" id="MobiDB-lite"/>
    </source>
</evidence>
<feature type="compositionally biased region" description="Polar residues" evidence="1">
    <location>
        <begin position="1"/>
        <end position="15"/>
    </location>
</feature>